<dbReference type="AlphaFoldDB" id="A0A4P6UKX8"/>
<dbReference type="EMBL" id="CP031395">
    <property type="protein sequence ID" value="QBK04717.1"/>
    <property type="molecule type" value="Genomic_DNA"/>
</dbReference>
<proteinExistence type="predicted"/>
<dbReference type="RefSeq" id="WP_131279087.1">
    <property type="nucleotide sequence ID" value="NZ_CP031395.1"/>
</dbReference>
<organism evidence="1 2">
    <name type="scientific">Hylemonella gracilis</name>
    <dbReference type="NCBI Taxonomy" id="80880"/>
    <lineage>
        <taxon>Bacteria</taxon>
        <taxon>Pseudomonadati</taxon>
        <taxon>Pseudomonadota</taxon>
        <taxon>Betaproteobacteria</taxon>
        <taxon>Burkholderiales</taxon>
        <taxon>Comamonadaceae</taxon>
        <taxon>Hylemonella</taxon>
    </lineage>
</organism>
<dbReference type="Proteomes" id="UP000292939">
    <property type="component" value="Chromosome"/>
</dbReference>
<evidence type="ECO:0000313" key="1">
    <source>
        <dbReference type="EMBL" id="QBK04717.1"/>
    </source>
</evidence>
<dbReference type="Gene3D" id="3.30.420.40">
    <property type="match status" value="1"/>
</dbReference>
<dbReference type="Pfam" id="PF11104">
    <property type="entry name" value="PilM_2"/>
    <property type="match status" value="1"/>
</dbReference>
<sequence>MLFLSPHRQPEPLLGLDLQADAVRVVALGRTRQGRQTLEHCACEPMAPGWMVEGRIDHFDAIAQAVSGLLRRTRVRAIKVAMALPEAAVITRRITLPRALTSEGLWDRLRSEAEQILPFSLQEVYLDYAVLGPGAAAIEAPPVRRSPQDALRAAPMDLLLVAARRERVRDLQALAEAVGLKPVVVDVAEFAARRAVRQLLAVCPRARVGRCVEPTFAVLDLRADRIAWRLSRGDEVLHDNECAWSPVAPALPGETDPALEVATGLALAWSSALASDTGARIEAIWLTGEVNNGTGLATALAGLLGCPCRVANPFEGMAHRRAPPWRIAHGTRGAASTAPATGAASAYLPACGLALRRFQP</sequence>
<dbReference type="KEGG" id="hgr:DW355_07965"/>
<name>A0A4P6UKX8_9BURK</name>
<dbReference type="InterPro" id="IPR043129">
    <property type="entry name" value="ATPase_NBD"/>
</dbReference>
<dbReference type="OrthoDB" id="9773403at2"/>
<gene>
    <name evidence="1" type="ORF">DW355_07965</name>
</gene>
<dbReference type="SUPFAM" id="SSF53067">
    <property type="entry name" value="Actin-like ATPase domain"/>
    <property type="match status" value="1"/>
</dbReference>
<evidence type="ECO:0000313" key="2">
    <source>
        <dbReference type="Proteomes" id="UP000292939"/>
    </source>
</evidence>
<protein>
    <recommendedName>
        <fullName evidence="3">Pilus assembly protein PilM</fullName>
    </recommendedName>
</protein>
<dbReference type="InterPro" id="IPR005883">
    <property type="entry name" value="PilM"/>
</dbReference>
<evidence type="ECO:0008006" key="3">
    <source>
        <dbReference type="Google" id="ProtNLM"/>
    </source>
</evidence>
<dbReference type="PANTHER" id="PTHR32432:SF3">
    <property type="entry name" value="ETHANOLAMINE UTILIZATION PROTEIN EUTJ"/>
    <property type="match status" value="1"/>
</dbReference>
<accession>A0A4P6UKX8</accession>
<reference evidence="1 2" key="1">
    <citation type="submission" date="2018-07" db="EMBL/GenBank/DDBJ databases">
        <title>Exploring interactions and the metabolic potential of the ultra-small soil bacteria Hylemonella gracilis.</title>
        <authorList>
            <person name="Tyc O."/>
            <person name="Kulkarni P."/>
            <person name="Gawehns F."/>
            <person name="Hundscheid M."/>
            <person name="Zweers H."/>
            <person name="Garbeva P."/>
        </authorList>
    </citation>
    <scope>NUCLEOTIDE SEQUENCE [LARGE SCALE GENOMIC DNA]</scope>
    <source>
        <strain evidence="1 2">NS1</strain>
    </source>
</reference>
<dbReference type="PANTHER" id="PTHR32432">
    <property type="entry name" value="CELL DIVISION PROTEIN FTSA-RELATED"/>
    <property type="match status" value="1"/>
</dbReference>
<dbReference type="InterPro" id="IPR050696">
    <property type="entry name" value="FtsA/MreB"/>
</dbReference>